<dbReference type="NCBIfam" id="TIGR03505">
    <property type="entry name" value="FimV_core"/>
    <property type="match status" value="1"/>
</dbReference>
<accession>A0A011PR67</accession>
<feature type="compositionally biased region" description="Pro residues" evidence="1">
    <location>
        <begin position="453"/>
        <end position="472"/>
    </location>
</feature>
<evidence type="ECO:0000256" key="2">
    <source>
        <dbReference type="SAM" id="SignalP"/>
    </source>
</evidence>
<feature type="region of interest" description="Disordered" evidence="1">
    <location>
        <begin position="409"/>
        <end position="472"/>
    </location>
</feature>
<dbReference type="CDD" id="cd00118">
    <property type="entry name" value="LysM"/>
    <property type="match status" value="1"/>
</dbReference>
<dbReference type="InterPro" id="IPR020011">
    <property type="entry name" value="FimV_C"/>
</dbReference>
<feature type="region of interest" description="Disordered" evidence="1">
    <location>
        <begin position="152"/>
        <end position="209"/>
    </location>
</feature>
<dbReference type="InterPro" id="IPR018392">
    <property type="entry name" value="LysM"/>
</dbReference>
<dbReference type="InterPro" id="IPR036779">
    <property type="entry name" value="LysM_dom_sf"/>
</dbReference>
<protein>
    <recommendedName>
        <fullName evidence="3">FimV N-terminal domain-containing protein</fullName>
    </recommendedName>
</protein>
<feature type="compositionally biased region" description="Low complexity" evidence="1">
    <location>
        <begin position="152"/>
        <end position="173"/>
    </location>
</feature>
<proteinExistence type="predicted"/>
<dbReference type="Gene3D" id="1.20.58.2200">
    <property type="match status" value="1"/>
</dbReference>
<comment type="caution">
    <text evidence="4">The sequence shown here is derived from an EMBL/GenBank/DDBJ whole genome shotgun (WGS) entry which is preliminary data.</text>
</comment>
<evidence type="ECO:0000259" key="3">
    <source>
        <dbReference type="Pfam" id="PF25800"/>
    </source>
</evidence>
<dbReference type="InterPro" id="IPR020012">
    <property type="entry name" value="LysM_FimV"/>
</dbReference>
<dbReference type="PATRIC" id="fig|1454003.3.peg.2366"/>
<feature type="chain" id="PRO_5001461449" description="FimV N-terminal domain-containing protein" evidence="2">
    <location>
        <begin position="24"/>
        <end position="1046"/>
    </location>
</feature>
<feature type="compositionally biased region" description="Low complexity" evidence="1">
    <location>
        <begin position="839"/>
        <end position="850"/>
    </location>
</feature>
<evidence type="ECO:0000256" key="1">
    <source>
        <dbReference type="SAM" id="MobiDB-lite"/>
    </source>
</evidence>
<dbReference type="Gene3D" id="3.10.350.10">
    <property type="entry name" value="LysM domain"/>
    <property type="match status" value="1"/>
</dbReference>
<feature type="compositionally biased region" description="Basic and acidic residues" evidence="1">
    <location>
        <begin position="437"/>
        <end position="452"/>
    </location>
</feature>
<dbReference type="NCBIfam" id="TIGR03504">
    <property type="entry name" value="FimV_Cterm"/>
    <property type="match status" value="1"/>
</dbReference>
<dbReference type="Pfam" id="PF25800">
    <property type="entry name" value="FimV_N"/>
    <property type="match status" value="1"/>
</dbReference>
<dbReference type="EMBL" id="JEMX01000053">
    <property type="protein sequence ID" value="EXI79462.1"/>
    <property type="molecule type" value="Genomic_DNA"/>
</dbReference>
<dbReference type="AlphaFoldDB" id="A0A011PR67"/>
<evidence type="ECO:0000313" key="4">
    <source>
        <dbReference type="EMBL" id="EXI79462.1"/>
    </source>
</evidence>
<gene>
    <name evidence="4" type="ORF">AW10_02315</name>
</gene>
<feature type="compositionally biased region" description="Basic and acidic residues" evidence="1">
    <location>
        <begin position="193"/>
        <end position="209"/>
    </location>
</feature>
<dbReference type="InterPro" id="IPR057840">
    <property type="entry name" value="FimV_N"/>
</dbReference>
<dbReference type="InterPro" id="IPR038440">
    <property type="entry name" value="FimV_C_sf"/>
</dbReference>
<feature type="region of interest" description="Disordered" evidence="1">
    <location>
        <begin position="925"/>
        <end position="954"/>
    </location>
</feature>
<dbReference type="Proteomes" id="UP000021816">
    <property type="component" value="Unassembled WGS sequence"/>
</dbReference>
<feature type="region of interest" description="Disordered" evidence="1">
    <location>
        <begin position="306"/>
        <end position="337"/>
    </location>
</feature>
<feature type="compositionally biased region" description="Basic and acidic residues" evidence="1">
    <location>
        <begin position="866"/>
        <end position="879"/>
    </location>
</feature>
<reference evidence="4 5" key="1">
    <citation type="submission" date="2014-02" db="EMBL/GenBank/DDBJ databases">
        <title>Expanding our view of genomic diversity in Candidatus Accumulibacter clades.</title>
        <authorList>
            <person name="Skennerton C.T."/>
            <person name="Barr J.J."/>
            <person name="Slater F.R."/>
            <person name="Bond P.L."/>
            <person name="Tyson G.W."/>
        </authorList>
    </citation>
    <scope>NUCLEOTIDE SEQUENCE [LARGE SCALE GENOMIC DNA]</scope>
    <source>
        <strain evidence="5">BA-92</strain>
    </source>
</reference>
<feature type="domain" description="FimV N-terminal" evidence="3">
    <location>
        <begin position="24"/>
        <end position="130"/>
    </location>
</feature>
<name>A0A011PR67_9PROT</name>
<evidence type="ECO:0000313" key="5">
    <source>
        <dbReference type="Proteomes" id="UP000021816"/>
    </source>
</evidence>
<keyword evidence="2" id="KW-0732">Signal</keyword>
<feature type="compositionally biased region" description="Basic and acidic residues" evidence="1">
    <location>
        <begin position="932"/>
        <end position="942"/>
    </location>
</feature>
<organism evidence="4 5">
    <name type="scientific">Candidatus Accumulibacter appositus</name>
    <dbReference type="NCBI Taxonomy" id="1454003"/>
    <lineage>
        <taxon>Bacteria</taxon>
        <taxon>Pseudomonadati</taxon>
        <taxon>Pseudomonadota</taxon>
        <taxon>Betaproteobacteria</taxon>
        <taxon>Candidatus Accumulibacter</taxon>
    </lineage>
</organism>
<feature type="region of interest" description="Disordered" evidence="1">
    <location>
        <begin position="801"/>
        <end position="884"/>
    </location>
</feature>
<feature type="signal peptide" evidence="2">
    <location>
        <begin position="1"/>
        <end position="23"/>
    </location>
</feature>
<dbReference type="STRING" id="1454003.AW10_02315"/>
<sequence precursor="true">MRTSVWAVASSLVLAATPLASEAAGLGPITVFSALGQPLRAEVEVFATREEIAEMEAKLAPQDEFARAGVDYSSTVLGIRFAISKNPVGRSVIKLTSSRPINDPFVDLLLELNWATGRLVRDYTFLLDPPEFAARAKASAAPALVARPLAPVRPASEARQPAARAARPASPQPMAETRPAAPSGQQPVGGGTRRVERGETLSKIARETRPEGVSLDQMLVGLFRANEDAFDRGNMNRLRAGKILSIPEKSALDAIPESEARRMVIAQSSDWNSYRRKLASAATDVPAVEEEARQEASGKITTKVEDTAAPLAEPKDQLKVSKSELPGGKPVATAKRSDEDLIAKEQALKEANERLAALEKNVAELQRLVELKSQSLAELEKQSAAQPAAVAPVAPVAAAPTASTVPAAPAAAPAMPMEPPATQPESKASEALPPVEQKAEEPRAEIKPEAPKPVEPPTPAAAPKPRIVLPPPEEPSFLEGLLTSTPFMAGGGGILALLAAYWLARRRRQSAGESPLDSQASTLGSKSGSLVVNSVFRNTGGQSVDTSHSMAQTDFSQAGPGSIDTDEVDPVAEADVYMAYGRDAQAEEILLEARQKDPGRHAIHLKLLEIYFGRRDVKPFDALATELFNATGGIGSEWEKAAAMGLQLDSRNALFGSAAEVEQPAAAIDSAALEDDGGDPREKTIAIDRPADKGLAVESPYEKTLVVKRDAPVAASAEFPDEDTLVKPAEQEQSTAADVDATAANLSAVSDLADLDFDLGLGSVKPDTPTVASDDFLETTLSFPNPAAGDALDFDLAESLPKAQASRDSEFDDAEPDVPPTPVEEVGMPEETMLIAPGSQEASSQETSSQPDSGLDFEFDLGPAEPLDRTAERKERSSLDSDEEHEIVAAGADALEFDVTLTESTVLGEGMQQPSFDMASINLDLEDNEDDERSRADVRQAGDRPGPTGAADLSFDADQEDTLVNPDFSATQADSTLDSTYASDMELSDDVDISSSEEVATKIDLAKAYQEMGDLEGARELLQEVIKDGDAAQREAALAILGELRE</sequence>
<feature type="compositionally biased region" description="Basic and acidic residues" evidence="1">
    <location>
        <begin position="313"/>
        <end position="322"/>
    </location>
</feature>